<comment type="caution">
    <text evidence="1">The sequence shown here is derived from an EMBL/GenBank/DDBJ whole genome shotgun (WGS) entry which is preliminary data.</text>
</comment>
<accession>A0A1R3HD22</accession>
<sequence length="58" mass="6428">MVLKLVARAKSGRNVGASQASRRQLAFFAGGNHLELLFVLLRKLLYILKIVRTLFGAT</sequence>
<reference evidence="1 2" key="1">
    <citation type="submission" date="2013-09" db="EMBL/GenBank/DDBJ databases">
        <title>Corchorus capsularis genome sequencing.</title>
        <authorList>
            <person name="Alam M."/>
            <person name="Haque M.S."/>
            <person name="Islam M.S."/>
            <person name="Emdad E.M."/>
            <person name="Islam M.M."/>
            <person name="Ahmed B."/>
            <person name="Halim A."/>
            <person name="Hossen Q.M.M."/>
            <person name="Hossain M.Z."/>
            <person name="Ahmed R."/>
            <person name="Khan M.M."/>
            <person name="Islam R."/>
            <person name="Rashid M.M."/>
            <person name="Khan S.A."/>
            <person name="Rahman M.S."/>
            <person name="Alam M."/>
        </authorList>
    </citation>
    <scope>NUCLEOTIDE SEQUENCE [LARGE SCALE GENOMIC DNA]</scope>
    <source>
        <strain evidence="2">cv. CVL-1</strain>
        <tissue evidence="1">Whole seedling</tissue>
    </source>
</reference>
<name>A0A1R3HD22_COCAP</name>
<dbReference type="Proteomes" id="UP000188268">
    <property type="component" value="Unassembled WGS sequence"/>
</dbReference>
<evidence type="ECO:0000313" key="2">
    <source>
        <dbReference type="Proteomes" id="UP000188268"/>
    </source>
</evidence>
<keyword evidence="2" id="KW-1185">Reference proteome</keyword>
<protein>
    <submittedName>
        <fullName evidence="1">Uncharacterized protein</fullName>
    </submittedName>
</protein>
<dbReference type="Gramene" id="OMO68231">
    <property type="protein sequence ID" value="OMO68231"/>
    <property type="gene ID" value="CCACVL1_20017"/>
</dbReference>
<proteinExistence type="predicted"/>
<dbReference type="AlphaFoldDB" id="A0A1R3HD22"/>
<gene>
    <name evidence="1" type="ORF">CCACVL1_20017</name>
</gene>
<dbReference type="EMBL" id="AWWV01012223">
    <property type="protein sequence ID" value="OMO68231.1"/>
    <property type="molecule type" value="Genomic_DNA"/>
</dbReference>
<organism evidence="1 2">
    <name type="scientific">Corchorus capsularis</name>
    <name type="common">Jute</name>
    <dbReference type="NCBI Taxonomy" id="210143"/>
    <lineage>
        <taxon>Eukaryota</taxon>
        <taxon>Viridiplantae</taxon>
        <taxon>Streptophyta</taxon>
        <taxon>Embryophyta</taxon>
        <taxon>Tracheophyta</taxon>
        <taxon>Spermatophyta</taxon>
        <taxon>Magnoliopsida</taxon>
        <taxon>eudicotyledons</taxon>
        <taxon>Gunneridae</taxon>
        <taxon>Pentapetalae</taxon>
        <taxon>rosids</taxon>
        <taxon>malvids</taxon>
        <taxon>Malvales</taxon>
        <taxon>Malvaceae</taxon>
        <taxon>Grewioideae</taxon>
        <taxon>Apeibeae</taxon>
        <taxon>Corchorus</taxon>
    </lineage>
</organism>
<evidence type="ECO:0000313" key="1">
    <source>
        <dbReference type="EMBL" id="OMO68231.1"/>
    </source>
</evidence>